<dbReference type="Pfam" id="PF08769">
    <property type="entry name" value="Spo0A_C"/>
    <property type="match status" value="1"/>
</dbReference>
<evidence type="ECO:0000313" key="2">
    <source>
        <dbReference type="EMBL" id="HIX60508.1"/>
    </source>
</evidence>
<dbReference type="EMBL" id="DXEX01000264">
    <property type="protein sequence ID" value="HIX60508.1"/>
    <property type="molecule type" value="Genomic_DNA"/>
</dbReference>
<dbReference type="GO" id="GO:0003743">
    <property type="term" value="F:translation initiation factor activity"/>
    <property type="evidence" value="ECO:0007669"/>
    <property type="project" value="UniProtKB-KW"/>
</dbReference>
<dbReference type="SUPFAM" id="SSF46894">
    <property type="entry name" value="C-terminal effector domain of the bipartite response regulators"/>
    <property type="match status" value="1"/>
</dbReference>
<sequence>MMTIYKMIQDLGIFQTHLGFRYLCYGLQLAVQDEDYLLLLTKALYPQIASHYRTTPTCVEHDIRNAVRMAWRRRQMQIRLEELAGYHFSKCPSNGEIFSILVSYLQRIDNENR</sequence>
<reference evidence="2" key="2">
    <citation type="submission" date="2021-04" db="EMBL/GenBank/DDBJ databases">
        <authorList>
            <person name="Gilroy R."/>
        </authorList>
    </citation>
    <scope>NUCLEOTIDE SEQUENCE</scope>
    <source>
        <strain evidence="2">ChiSjej1B19-8411</strain>
    </source>
</reference>
<reference evidence="2" key="1">
    <citation type="journal article" date="2021" name="PeerJ">
        <title>Extensive microbial diversity within the chicken gut microbiome revealed by metagenomics and culture.</title>
        <authorList>
            <person name="Gilroy R."/>
            <person name="Ravi A."/>
            <person name="Getino M."/>
            <person name="Pursley I."/>
            <person name="Horton D.L."/>
            <person name="Alikhan N.F."/>
            <person name="Baker D."/>
            <person name="Gharbi K."/>
            <person name="Hall N."/>
            <person name="Watson M."/>
            <person name="Adriaenssens E.M."/>
            <person name="Foster-Nyarko E."/>
            <person name="Jarju S."/>
            <person name="Secka A."/>
            <person name="Antonio M."/>
            <person name="Oren A."/>
            <person name="Chaudhuri R.R."/>
            <person name="La Ragione R."/>
            <person name="Hildebrand F."/>
            <person name="Pallen M.J."/>
        </authorList>
    </citation>
    <scope>NUCLEOTIDE SEQUENCE</scope>
    <source>
        <strain evidence="2">ChiSjej1B19-8411</strain>
    </source>
</reference>
<dbReference type="GO" id="GO:0042173">
    <property type="term" value="P:regulation of sporulation resulting in formation of a cellular spore"/>
    <property type="evidence" value="ECO:0007669"/>
    <property type="project" value="InterPro"/>
</dbReference>
<comment type="caution">
    <text evidence="2">The sequence shown here is derived from an EMBL/GenBank/DDBJ whole genome shotgun (WGS) entry which is preliminary data.</text>
</comment>
<keyword evidence="2" id="KW-0648">Protein biosynthesis</keyword>
<evidence type="ECO:0000259" key="1">
    <source>
        <dbReference type="Pfam" id="PF08769"/>
    </source>
</evidence>
<dbReference type="GO" id="GO:0005737">
    <property type="term" value="C:cytoplasm"/>
    <property type="evidence" value="ECO:0007669"/>
    <property type="project" value="InterPro"/>
</dbReference>
<accession>A0A9D1WKA3</accession>
<dbReference type="AlphaFoldDB" id="A0A9D1WKA3"/>
<organism evidence="2 3">
    <name type="scientific">Candidatus Blautia gallistercoris</name>
    <dbReference type="NCBI Taxonomy" id="2838490"/>
    <lineage>
        <taxon>Bacteria</taxon>
        <taxon>Bacillati</taxon>
        <taxon>Bacillota</taxon>
        <taxon>Clostridia</taxon>
        <taxon>Lachnospirales</taxon>
        <taxon>Lachnospiraceae</taxon>
        <taxon>Blautia</taxon>
    </lineage>
</organism>
<dbReference type="GO" id="GO:0005509">
    <property type="term" value="F:calcium ion binding"/>
    <property type="evidence" value="ECO:0007669"/>
    <property type="project" value="InterPro"/>
</dbReference>
<dbReference type="GO" id="GO:0003677">
    <property type="term" value="F:DNA binding"/>
    <property type="evidence" value="ECO:0007669"/>
    <property type="project" value="InterPro"/>
</dbReference>
<protein>
    <submittedName>
        <fullName evidence="2">Sporulation initiation factor Spo0A C-terminal domain-containing protein</fullName>
    </submittedName>
</protein>
<dbReference type="GO" id="GO:0003700">
    <property type="term" value="F:DNA-binding transcription factor activity"/>
    <property type="evidence" value="ECO:0007669"/>
    <property type="project" value="InterPro"/>
</dbReference>
<keyword evidence="2" id="KW-0396">Initiation factor</keyword>
<gene>
    <name evidence="2" type="ORF">IAA45_12465</name>
</gene>
<dbReference type="InterPro" id="IPR036388">
    <property type="entry name" value="WH-like_DNA-bd_sf"/>
</dbReference>
<dbReference type="InterPro" id="IPR016032">
    <property type="entry name" value="Sig_transdc_resp-reg_C-effctor"/>
</dbReference>
<name>A0A9D1WKA3_9FIRM</name>
<evidence type="ECO:0000313" key="3">
    <source>
        <dbReference type="Proteomes" id="UP000886817"/>
    </source>
</evidence>
<proteinExistence type="predicted"/>
<dbReference type="Proteomes" id="UP000886817">
    <property type="component" value="Unassembled WGS sequence"/>
</dbReference>
<dbReference type="Gene3D" id="1.10.10.10">
    <property type="entry name" value="Winged helix-like DNA-binding domain superfamily/Winged helix DNA-binding domain"/>
    <property type="match status" value="1"/>
</dbReference>
<dbReference type="InterPro" id="IPR014879">
    <property type="entry name" value="Spo0A_C"/>
</dbReference>
<feature type="domain" description="Sporulation initiation factor Spo0A C-terminal" evidence="1">
    <location>
        <begin position="4"/>
        <end position="104"/>
    </location>
</feature>